<dbReference type="InterPro" id="IPR036259">
    <property type="entry name" value="MFS_trans_sf"/>
</dbReference>
<dbReference type="PROSITE" id="PS50031">
    <property type="entry name" value="EH"/>
    <property type="match status" value="1"/>
</dbReference>
<gene>
    <name evidence="3" type="ORF">LCGC14_3084950</name>
</gene>
<organism evidence="3">
    <name type="scientific">marine sediment metagenome</name>
    <dbReference type="NCBI Taxonomy" id="412755"/>
    <lineage>
        <taxon>unclassified sequences</taxon>
        <taxon>metagenomes</taxon>
        <taxon>ecological metagenomes</taxon>
    </lineage>
</organism>
<keyword evidence="1" id="KW-0812">Transmembrane</keyword>
<dbReference type="AlphaFoldDB" id="A0A0F8YJU7"/>
<feature type="transmembrane region" description="Helical" evidence="1">
    <location>
        <begin position="146"/>
        <end position="164"/>
    </location>
</feature>
<dbReference type="SUPFAM" id="SSF103473">
    <property type="entry name" value="MFS general substrate transporter"/>
    <property type="match status" value="1"/>
</dbReference>
<dbReference type="InterPro" id="IPR000261">
    <property type="entry name" value="EH_dom"/>
</dbReference>
<name>A0A0F8YJU7_9ZZZZ</name>
<feature type="transmembrane region" description="Helical" evidence="1">
    <location>
        <begin position="123"/>
        <end position="140"/>
    </location>
</feature>
<feature type="transmembrane region" description="Helical" evidence="1">
    <location>
        <begin position="12"/>
        <end position="30"/>
    </location>
</feature>
<protein>
    <recommendedName>
        <fullName evidence="2">EH domain-containing protein</fullName>
    </recommendedName>
</protein>
<sequence length="235" mass="26167">ALISLRHNLYGQAVLAFLAIPAAIMLVEPAQHERLKTFTFRTILNVVRDSLFVNKQLRTNIFLSAAIGTATLTMAWFAQPYFEHVGLPLTLYGLLWTLLNLVVGIAALAAYRVETRVGPKRTVLAIAVLIPVGYLLLGMMESMWALSILFFFYIVRGIATPVLKDYIHRLTASNVRATVLSVRNFIIRLCFVLVAPAMGYMTDNIGLQTALLFGGTVFLVLGLLFGLLFWKYSPK</sequence>
<feature type="transmembrane region" description="Helical" evidence="1">
    <location>
        <begin position="61"/>
        <end position="79"/>
    </location>
</feature>
<feature type="non-terminal residue" evidence="3">
    <location>
        <position position="1"/>
    </location>
</feature>
<dbReference type="InterPro" id="IPR053160">
    <property type="entry name" value="MFS_DHA3_Transporter"/>
</dbReference>
<accession>A0A0F8YJU7</accession>
<feature type="transmembrane region" description="Helical" evidence="1">
    <location>
        <begin position="207"/>
        <end position="230"/>
    </location>
</feature>
<feature type="domain" description="EH" evidence="2">
    <location>
        <begin position="54"/>
        <end position="98"/>
    </location>
</feature>
<keyword evidence="1" id="KW-0472">Membrane</keyword>
<feature type="transmembrane region" description="Helical" evidence="1">
    <location>
        <begin position="91"/>
        <end position="111"/>
    </location>
</feature>
<dbReference type="Gene3D" id="1.20.1250.20">
    <property type="entry name" value="MFS general substrate transporter like domains"/>
    <property type="match status" value="1"/>
</dbReference>
<dbReference type="PANTHER" id="PTHR23530">
    <property type="entry name" value="TRANSPORT PROTEIN-RELATED"/>
    <property type="match status" value="1"/>
</dbReference>
<dbReference type="GO" id="GO:0022857">
    <property type="term" value="F:transmembrane transporter activity"/>
    <property type="evidence" value="ECO:0007669"/>
    <property type="project" value="InterPro"/>
</dbReference>
<keyword evidence="1" id="KW-1133">Transmembrane helix</keyword>
<comment type="caution">
    <text evidence="3">The sequence shown here is derived from an EMBL/GenBank/DDBJ whole genome shotgun (WGS) entry which is preliminary data.</text>
</comment>
<dbReference type="EMBL" id="LAZR01066003">
    <property type="protein sequence ID" value="KKK54419.1"/>
    <property type="molecule type" value="Genomic_DNA"/>
</dbReference>
<dbReference type="Pfam" id="PF07690">
    <property type="entry name" value="MFS_1"/>
    <property type="match status" value="1"/>
</dbReference>
<evidence type="ECO:0000313" key="3">
    <source>
        <dbReference type="EMBL" id="KKK54419.1"/>
    </source>
</evidence>
<evidence type="ECO:0000256" key="1">
    <source>
        <dbReference type="SAM" id="Phobius"/>
    </source>
</evidence>
<evidence type="ECO:0000259" key="2">
    <source>
        <dbReference type="PROSITE" id="PS50031"/>
    </source>
</evidence>
<dbReference type="InterPro" id="IPR011701">
    <property type="entry name" value="MFS"/>
</dbReference>
<dbReference type="PANTHER" id="PTHR23530:SF1">
    <property type="entry name" value="PERMEASE, MAJOR FACILITATOR SUPERFAMILY-RELATED"/>
    <property type="match status" value="1"/>
</dbReference>
<proteinExistence type="predicted"/>
<reference evidence="3" key="1">
    <citation type="journal article" date="2015" name="Nature">
        <title>Complex archaea that bridge the gap between prokaryotes and eukaryotes.</title>
        <authorList>
            <person name="Spang A."/>
            <person name="Saw J.H."/>
            <person name="Jorgensen S.L."/>
            <person name="Zaremba-Niedzwiedzka K."/>
            <person name="Martijn J."/>
            <person name="Lind A.E."/>
            <person name="van Eijk R."/>
            <person name="Schleper C."/>
            <person name="Guy L."/>
            <person name="Ettema T.J."/>
        </authorList>
    </citation>
    <scope>NUCLEOTIDE SEQUENCE</scope>
</reference>
<feature type="transmembrane region" description="Helical" evidence="1">
    <location>
        <begin position="185"/>
        <end position="201"/>
    </location>
</feature>